<dbReference type="InterPro" id="IPR030190">
    <property type="entry name" value="MacA_alpha-hairpin_sf"/>
</dbReference>
<dbReference type="PANTHER" id="PTHR32347">
    <property type="entry name" value="EFFLUX SYSTEM COMPONENT YKNX-RELATED"/>
    <property type="match status" value="1"/>
</dbReference>
<name>A0A1H6HHY1_MAGFU</name>
<dbReference type="Gene3D" id="2.40.30.170">
    <property type="match status" value="1"/>
</dbReference>
<gene>
    <name evidence="6" type="ORF">SAMN04244559_01767</name>
</gene>
<dbReference type="Gene3D" id="2.40.50.100">
    <property type="match status" value="1"/>
</dbReference>
<dbReference type="PANTHER" id="PTHR32347:SF23">
    <property type="entry name" value="BLL5650 PROTEIN"/>
    <property type="match status" value="1"/>
</dbReference>
<evidence type="ECO:0000313" key="6">
    <source>
        <dbReference type="EMBL" id="SEH35399.1"/>
    </source>
</evidence>
<organism evidence="6 7">
    <name type="scientific">Magnetospirillum fulvum</name>
    <name type="common">Rhodospirillum fulvum</name>
    <dbReference type="NCBI Taxonomy" id="1082"/>
    <lineage>
        <taxon>Bacteria</taxon>
        <taxon>Pseudomonadati</taxon>
        <taxon>Pseudomonadota</taxon>
        <taxon>Alphaproteobacteria</taxon>
        <taxon>Rhodospirillales</taxon>
        <taxon>Rhodospirillaceae</taxon>
        <taxon>Magnetospirillum</taxon>
    </lineage>
</organism>
<evidence type="ECO:0000313" key="7">
    <source>
        <dbReference type="Proteomes" id="UP000182983"/>
    </source>
</evidence>
<dbReference type="GO" id="GO:1990195">
    <property type="term" value="C:macrolide transmembrane transporter complex"/>
    <property type="evidence" value="ECO:0007669"/>
    <property type="project" value="InterPro"/>
</dbReference>
<dbReference type="Gene3D" id="1.10.287.470">
    <property type="entry name" value="Helix hairpin bin"/>
    <property type="match status" value="1"/>
</dbReference>
<accession>A0A1H6HHY1</accession>
<feature type="coiled-coil region" evidence="3">
    <location>
        <begin position="168"/>
        <end position="195"/>
    </location>
</feature>
<comment type="subcellular location">
    <subcellularLocation>
        <location evidence="1">Cell envelope</location>
    </subcellularLocation>
</comment>
<evidence type="ECO:0000256" key="3">
    <source>
        <dbReference type="SAM" id="Coils"/>
    </source>
</evidence>
<feature type="region of interest" description="Disordered" evidence="4">
    <location>
        <begin position="296"/>
        <end position="319"/>
    </location>
</feature>
<dbReference type="AlphaFoldDB" id="A0A1H6HHY1"/>
<dbReference type="InterPro" id="IPR050465">
    <property type="entry name" value="UPF0194_transport"/>
</dbReference>
<sequence length="319" mass="34050">MTRLGLIVGLMLLAGCGDETASVQGYAEGDYLRIGLPTAGQVAEIKVARGGWVEPGDPLFSLDRSAEQAAVAEAEARLEQARHQRDNLLTGKRRLELRAIEAQRAQAEADLRLAEIQVRRQEALIRTETTSQASLDNARAIVERDRARVGELSAQLAFAREGGRSSEILAAEAAMGAAEAALDQAQARLRQRSAEAPQAARVEDVLFRPGETVAAGQPVVSLLPPGNILVRFYLHPDQVGRIGMGAVVALSCTGCADDQTATVSFIAREASYVPPILYSRDNKNKLAFLVEARPTASADRLRPGQPVSVTLPPSNGAAK</sequence>
<evidence type="ECO:0000259" key="5">
    <source>
        <dbReference type="Pfam" id="PF25881"/>
    </source>
</evidence>
<dbReference type="Proteomes" id="UP000182983">
    <property type="component" value="Unassembled WGS sequence"/>
</dbReference>
<dbReference type="SUPFAM" id="SSF111369">
    <property type="entry name" value="HlyD-like secretion proteins"/>
    <property type="match status" value="2"/>
</dbReference>
<dbReference type="RefSeq" id="WP_074767658.1">
    <property type="nucleotide sequence ID" value="NZ_FNWO01000006.1"/>
</dbReference>
<evidence type="ECO:0000256" key="1">
    <source>
        <dbReference type="ARBA" id="ARBA00004196"/>
    </source>
</evidence>
<dbReference type="EMBL" id="FNWO01000006">
    <property type="protein sequence ID" value="SEH35399.1"/>
    <property type="molecule type" value="Genomic_DNA"/>
</dbReference>
<dbReference type="OrthoDB" id="9809385at2"/>
<feature type="coiled-coil region" evidence="3">
    <location>
        <begin position="64"/>
        <end position="124"/>
    </location>
</feature>
<dbReference type="PROSITE" id="PS51257">
    <property type="entry name" value="PROKAR_LIPOPROTEIN"/>
    <property type="match status" value="1"/>
</dbReference>
<reference evidence="7" key="1">
    <citation type="submission" date="2016-10" db="EMBL/GenBank/DDBJ databases">
        <authorList>
            <person name="Varghese N."/>
            <person name="Submissions S."/>
        </authorList>
    </citation>
    <scope>NUCLEOTIDE SEQUENCE [LARGE SCALE GENOMIC DNA]</scope>
    <source>
        <strain evidence="7">DSM 13234</strain>
    </source>
</reference>
<dbReference type="Gene3D" id="6.10.140.1990">
    <property type="match status" value="1"/>
</dbReference>
<dbReference type="GO" id="GO:0019898">
    <property type="term" value="C:extrinsic component of membrane"/>
    <property type="evidence" value="ECO:0007669"/>
    <property type="project" value="InterPro"/>
</dbReference>
<dbReference type="Pfam" id="PF25881">
    <property type="entry name" value="HH_YBHG"/>
    <property type="match status" value="1"/>
</dbReference>
<feature type="domain" description="YbhG-like alpha-helical hairpin" evidence="5">
    <location>
        <begin position="62"/>
        <end position="189"/>
    </location>
</feature>
<proteinExistence type="predicted"/>
<evidence type="ECO:0000256" key="4">
    <source>
        <dbReference type="SAM" id="MobiDB-lite"/>
    </source>
</evidence>
<keyword evidence="7" id="KW-1185">Reference proteome</keyword>
<protein>
    <submittedName>
        <fullName evidence="6">HlyD family secretion protein</fullName>
    </submittedName>
</protein>
<evidence type="ECO:0000256" key="2">
    <source>
        <dbReference type="ARBA" id="ARBA00023054"/>
    </source>
</evidence>
<dbReference type="GO" id="GO:1990961">
    <property type="term" value="P:xenobiotic detoxification by transmembrane export across the plasma membrane"/>
    <property type="evidence" value="ECO:0007669"/>
    <property type="project" value="InterPro"/>
</dbReference>
<dbReference type="GO" id="GO:0030313">
    <property type="term" value="C:cell envelope"/>
    <property type="evidence" value="ECO:0007669"/>
    <property type="project" value="UniProtKB-SubCell"/>
</dbReference>
<dbReference type="InterPro" id="IPR059052">
    <property type="entry name" value="HH_YbhG-like"/>
</dbReference>
<keyword evidence="2 3" id="KW-0175">Coiled coil</keyword>